<feature type="transmembrane region" description="Helical" evidence="7">
    <location>
        <begin position="316"/>
        <end position="333"/>
    </location>
</feature>
<comment type="caution">
    <text evidence="9">The sequence shown here is derived from an EMBL/GenBank/DDBJ whole genome shotgun (WGS) entry which is preliminary data.</text>
</comment>
<dbReference type="PANTHER" id="PTHR43045">
    <property type="entry name" value="SHIKIMATE TRANSPORTER"/>
    <property type="match status" value="1"/>
</dbReference>
<keyword evidence="5 7" id="KW-1133">Transmembrane helix</keyword>
<proteinExistence type="predicted"/>
<organism evidence="9 10">
    <name type="scientific">Pseudomonas putida</name>
    <name type="common">Arthrobacter siderocapsulatus</name>
    <dbReference type="NCBI Taxonomy" id="303"/>
    <lineage>
        <taxon>Bacteria</taxon>
        <taxon>Pseudomonadati</taxon>
        <taxon>Pseudomonadota</taxon>
        <taxon>Gammaproteobacteria</taxon>
        <taxon>Pseudomonadales</taxon>
        <taxon>Pseudomonadaceae</taxon>
        <taxon>Pseudomonas</taxon>
    </lineage>
</organism>
<feature type="transmembrane region" description="Helical" evidence="7">
    <location>
        <begin position="502"/>
        <end position="520"/>
    </location>
</feature>
<evidence type="ECO:0000256" key="2">
    <source>
        <dbReference type="ARBA" id="ARBA00022448"/>
    </source>
</evidence>
<comment type="subcellular location">
    <subcellularLocation>
        <location evidence="1">Cell membrane</location>
        <topology evidence="1">Multi-pass membrane protein</topology>
    </subcellularLocation>
</comment>
<name>A0A8I1EGZ1_PSEPU</name>
<dbReference type="SUPFAM" id="SSF103473">
    <property type="entry name" value="MFS general substrate transporter"/>
    <property type="match status" value="1"/>
</dbReference>
<feature type="transmembrane region" description="Helical" evidence="7">
    <location>
        <begin position="458"/>
        <end position="481"/>
    </location>
</feature>
<dbReference type="InterPro" id="IPR036259">
    <property type="entry name" value="MFS_trans_sf"/>
</dbReference>
<dbReference type="InterPro" id="IPR011701">
    <property type="entry name" value="MFS"/>
</dbReference>
<evidence type="ECO:0000256" key="7">
    <source>
        <dbReference type="SAM" id="Phobius"/>
    </source>
</evidence>
<accession>A0A8I1EGZ1</accession>
<feature type="transmembrane region" description="Helical" evidence="7">
    <location>
        <begin position="194"/>
        <end position="217"/>
    </location>
</feature>
<evidence type="ECO:0000256" key="1">
    <source>
        <dbReference type="ARBA" id="ARBA00004651"/>
    </source>
</evidence>
<dbReference type="GO" id="GO:0005886">
    <property type="term" value="C:plasma membrane"/>
    <property type="evidence" value="ECO:0007669"/>
    <property type="project" value="UniProtKB-SubCell"/>
</dbReference>
<evidence type="ECO:0000256" key="5">
    <source>
        <dbReference type="ARBA" id="ARBA00022989"/>
    </source>
</evidence>
<keyword evidence="3" id="KW-1003">Cell membrane</keyword>
<dbReference type="AlphaFoldDB" id="A0A8I1EGZ1"/>
<evidence type="ECO:0000313" key="10">
    <source>
        <dbReference type="Proteomes" id="UP000637061"/>
    </source>
</evidence>
<feature type="domain" description="Major facilitator superfamily (MFS) profile" evidence="8">
    <location>
        <begin position="23"/>
        <end position="548"/>
    </location>
</feature>
<feature type="transmembrane region" description="Helical" evidence="7">
    <location>
        <begin position="526"/>
        <end position="544"/>
    </location>
</feature>
<dbReference type="PANTHER" id="PTHR43045:SF7">
    <property type="entry name" value="MAJOR FACILITATOR SUPERFAMILY TRANSPORTER"/>
    <property type="match status" value="1"/>
</dbReference>
<dbReference type="Pfam" id="PF07690">
    <property type="entry name" value="MFS_1"/>
    <property type="match status" value="1"/>
</dbReference>
<dbReference type="EMBL" id="JAEHTE010000014">
    <property type="protein sequence ID" value="MBI6885033.1"/>
    <property type="molecule type" value="Genomic_DNA"/>
</dbReference>
<evidence type="ECO:0000256" key="4">
    <source>
        <dbReference type="ARBA" id="ARBA00022692"/>
    </source>
</evidence>
<evidence type="ECO:0000313" key="9">
    <source>
        <dbReference type="EMBL" id="MBI6885033.1"/>
    </source>
</evidence>
<dbReference type="Pfam" id="PF00083">
    <property type="entry name" value="Sugar_tr"/>
    <property type="match status" value="1"/>
</dbReference>
<dbReference type="Proteomes" id="UP000637061">
    <property type="component" value="Unassembled WGS sequence"/>
</dbReference>
<evidence type="ECO:0000256" key="3">
    <source>
        <dbReference type="ARBA" id="ARBA00022475"/>
    </source>
</evidence>
<sequence length="554" mass="59706">MKSSVESVQVQPSQSIDKATVKVITAASIGTVFEWYEFTLYGALAAALAANFFSGLDASTAFVFALLTFAVGFIMRPVGAIVFGRIGDQIGRKKTFLITIVIMGIATVGVGLLPTYESIGITAPILLITLRMLQGLALGGEYGGAATYVSEHSKSHNRGFNTAWISGTGTVGLLMAFAVVLGSRAISGDEFNDWGWRIPFLASVILLGISVIIRMGMEESPAFKKMKEEKRLSKAPLTETFFDKANAKRLIIALFGICGGMTCAYYMAVLYPTFFMTQSLKIDPQQANTTLTLALLAGLPMFLFAGWLCDRIGRKPVLLCGFLLSAVFMFPIYKGVAAYGNPDLVAAQERVPVSLTIDPEQCSFLFNPTGTRVFKSPCDVSKQALTASGVSYVVQESAEATASIKIGTAEINVANFEGLSDAEVKAKAAALKAQVSKILIDQGFPQTANPEHFQQGKVLMLLIALVFCGVLTLTPVAPMLVEMFPTKIRYTSMSFPYHFASGWIGGLLPTVAFAMSAQAGNIYQGLWYPLAWICISLIIGLLFLKETKDVDINL</sequence>
<dbReference type="RefSeq" id="WP_198747430.1">
    <property type="nucleotide sequence ID" value="NZ_JAEHTE010000014.1"/>
</dbReference>
<feature type="transmembrane region" description="Helical" evidence="7">
    <location>
        <begin position="160"/>
        <end position="182"/>
    </location>
</feature>
<feature type="transmembrane region" description="Helical" evidence="7">
    <location>
        <begin position="291"/>
        <end position="309"/>
    </location>
</feature>
<keyword evidence="6 7" id="KW-0472">Membrane</keyword>
<feature type="transmembrane region" description="Helical" evidence="7">
    <location>
        <begin position="250"/>
        <end position="271"/>
    </location>
</feature>
<keyword evidence="2" id="KW-0813">Transport</keyword>
<dbReference type="InterPro" id="IPR005828">
    <property type="entry name" value="MFS_sugar_transport-like"/>
</dbReference>
<reference evidence="9" key="1">
    <citation type="submission" date="2020-12" db="EMBL/GenBank/DDBJ databases">
        <title>Enhanced detection system for hospital associated transmission using whole genome sequencing surveillance.</title>
        <authorList>
            <person name="Harrison L.H."/>
            <person name="Van Tyne D."/>
            <person name="Marsh J.W."/>
            <person name="Griffith M.P."/>
            <person name="Snyder D.J."/>
            <person name="Cooper V.S."/>
            <person name="Mustapha M."/>
        </authorList>
    </citation>
    <scope>NUCLEOTIDE SEQUENCE</scope>
    <source>
        <strain evidence="9">PSB00042</strain>
    </source>
</reference>
<dbReference type="PROSITE" id="PS50850">
    <property type="entry name" value="MFS"/>
    <property type="match status" value="1"/>
</dbReference>
<evidence type="ECO:0000259" key="8">
    <source>
        <dbReference type="PROSITE" id="PS50850"/>
    </source>
</evidence>
<gene>
    <name evidence="9" type="ORF">JEU22_14050</name>
</gene>
<dbReference type="Gene3D" id="1.20.1250.20">
    <property type="entry name" value="MFS general substrate transporter like domains"/>
    <property type="match status" value="2"/>
</dbReference>
<evidence type="ECO:0000256" key="6">
    <source>
        <dbReference type="ARBA" id="ARBA00023136"/>
    </source>
</evidence>
<protein>
    <submittedName>
        <fullName evidence="9">MFS transporter</fullName>
    </submittedName>
</protein>
<dbReference type="InterPro" id="IPR020846">
    <property type="entry name" value="MFS_dom"/>
</dbReference>
<dbReference type="PROSITE" id="PS00217">
    <property type="entry name" value="SUGAR_TRANSPORT_2"/>
    <property type="match status" value="1"/>
</dbReference>
<dbReference type="InterPro" id="IPR005829">
    <property type="entry name" value="Sugar_transporter_CS"/>
</dbReference>
<keyword evidence="4 7" id="KW-0812">Transmembrane</keyword>
<feature type="transmembrane region" description="Helical" evidence="7">
    <location>
        <begin position="62"/>
        <end position="83"/>
    </location>
</feature>
<dbReference type="GO" id="GO:0022857">
    <property type="term" value="F:transmembrane transporter activity"/>
    <property type="evidence" value="ECO:0007669"/>
    <property type="project" value="InterPro"/>
</dbReference>
<feature type="transmembrane region" description="Helical" evidence="7">
    <location>
        <begin position="119"/>
        <end position="139"/>
    </location>
</feature>
<feature type="transmembrane region" description="Helical" evidence="7">
    <location>
        <begin position="95"/>
        <end position="113"/>
    </location>
</feature>